<reference evidence="3" key="1">
    <citation type="submission" date="2016-09" db="EMBL/GenBank/DDBJ databases">
        <authorList>
            <person name="Guldener U."/>
        </authorList>
    </citation>
    <scope>NUCLEOTIDE SEQUENCE [LARGE SCALE GENOMIC DNA]</scope>
    <source>
        <strain evidence="3">V64-1</strain>
    </source>
</reference>
<evidence type="ECO:0000256" key="1">
    <source>
        <dbReference type="SAM" id="SignalP"/>
    </source>
</evidence>
<gene>
    <name evidence="2" type="ORF">FRV6_11705</name>
</gene>
<dbReference type="VEuPathDB" id="FungiDB:FOZG_11870"/>
<keyword evidence="1" id="KW-0732">Signal</keyword>
<dbReference type="VEuPathDB" id="FungiDB:FOXG_11745"/>
<accession>A0A2H3TFU1</accession>
<name>A0A2H3TFU1_FUSOX</name>
<dbReference type="InterPro" id="IPR036444">
    <property type="entry name" value="PLipase_A2_dom_sf"/>
</dbReference>
<dbReference type="Pfam" id="PF09056">
    <property type="entry name" value="Phospholip_A2_3"/>
    <property type="match status" value="1"/>
</dbReference>
<evidence type="ECO:0000313" key="2">
    <source>
        <dbReference type="EMBL" id="SCO87578.1"/>
    </source>
</evidence>
<dbReference type="VEuPathDB" id="FungiDB:HZS61_016788"/>
<dbReference type="AlphaFoldDB" id="A0A2H3TFU1"/>
<proteinExistence type="predicted"/>
<dbReference type="VEuPathDB" id="FungiDB:FOC1_g10001272"/>
<feature type="signal peptide" evidence="1">
    <location>
        <begin position="1"/>
        <end position="20"/>
    </location>
</feature>
<dbReference type="EMBL" id="FMJY01000006">
    <property type="protein sequence ID" value="SCO87578.1"/>
    <property type="molecule type" value="Genomic_DNA"/>
</dbReference>
<protein>
    <recommendedName>
        <fullName evidence="4">Prokaryotic phospholipase A2-domain-containing protein</fullName>
    </recommendedName>
</protein>
<dbReference type="VEuPathDB" id="FungiDB:FOIG_15027"/>
<evidence type="ECO:0000313" key="3">
    <source>
        <dbReference type="Proteomes" id="UP000219369"/>
    </source>
</evidence>
<dbReference type="Gene3D" id="1.20.90.10">
    <property type="entry name" value="Phospholipase A2 domain"/>
    <property type="match status" value="1"/>
</dbReference>
<organism evidence="2 3">
    <name type="scientific">Fusarium oxysporum</name>
    <name type="common">Fusarium vascular wilt</name>
    <dbReference type="NCBI Taxonomy" id="5507"/>
    <lineage>
        <taxon>Eukaryota</taxon>
        <taxon>Fungi</taxon>
        <taxon>Dikarya</taxon>
        <taxon>Ascomycota</taxon>
        <taxon>Pezizomycotina</taxon>
        <taxon>Sordariomycetes</taxon>
        <taxon>Hypocreomycetidae</taxon>
        <taxon>Hypocreales</taxon>
        <taxon>Nectriaceae</taxon>
        <taxon>Fusarium</taxon>
        <taxon>Fusarium oxysporum species complex</taxon>
    </lineage>
</organism>
<dbReference type="SUPFAM" id="SSF48619">
    <property type="entry name" value="Phospholipase A2, PLA2"/>
    <property type="match status" value="1"/>
</dbReference>
<evidence type="ECO:0008006" key="4">
    <source>
        <dbReference type="Google" id="ProtNLM"/>
    </source>
</evidence>
<dbReference type="OrthoDB" id="5120271at2759"/>
<dbReference type="VEuPathDB" id="FungiDB:FOMG_14172"/>
<dbReference type="InterPro" id="IPR015141">
    <property type="entry name" value="PLipase_A2_prok/fun"/>
</dbReference>
<dbReference type="GO" id="GO:0050482">
    <property type="term" value="P:arachidonate secretion"/>
    <property type="evidence" value="ECO:0007669"/>
    <property type="project" value="InterPro"/>
</dbReference>
<dbReference type="GO" id="GO:0004623">
    <property type="term" value="F:phospholipase A2 activity"/>
    <property type="evidence" value="ECO:0007669"/>
    <property type="project" value="InterPro"/>
</dbReference>
<dbReference type="VEuPathDB" id="FungiDB:FOC4_g10007778"/>
<dbReference type="GO" id="GO:0006644">
    <property type="term" value="P:phospholipid metabolic process"/>
    <property type="evidence" value="ECO:0007669"/>
    <property type="project" value="InterPro"/>
</dbReference>
<feature type="chain" id="PRO_5013884288" description="Prokaryotic phospholipase A2-domain-containing protein" evidence="1">
    <location>
        <begin position="21"/>
        <end position="184"/>
    </location>
</feature>
<dbReference type="Proteomes" id="UP000219369">
    <property type="component" value="Unassembled WGS sequence"/>
</dbReference>
<sequence length="184" mass="20799">MKSPFTTTVVLLATAGSALPTPSAETSASIVLSQLQNRATTCTPAATDNLIFNVSIDTFLKARNAKNPSTCNWSSDNCSHSPNKPAGYNFIASCQRHDFGYRNTKSQRRFTQAMKKRIDDNFKKDLYKYCAQFSGWNSWKGVECRRYADIYVVFVRQFGKREYEMESDGKVAEVVKREEGPITY</sequence>